<comment type="caution">
    <text evidence="7">The sequence shown here is derived from an EMBL/GenBank/DDBJ whole genome shotgun (WGS) entry which is preliminary data.</text>
</comment>
<keyword evidence="8" id="KW-1185">Reference proteome</keyword>
<comment type="catalytic activity">
    <reaction evidence="4">
        <text>a long-chain fatty acyl-CoA + 2 NADPH + 2 H(+) = a long-chain primary fatty alcohol + 2 NADP(+) + CoA</text>
        <dbReference type="Rhea" id="RHEA:52716"/>
        <dbReference type="ChEBI" id="CHEBI:15378"/>
        <dbReference type="ChEBI" id="CHEBI:57287"/>
        <dbReference type="ChEBI" id="CHEBI:57783"/>
        <dbReference type="ChEBI" id="CHEBI:58349"/>
        <dbReference type="ChEBI" id="CHEBI:77396"/>
        <dbReference type="ChEBI" id="CHEBI:83139"/>
        <dbReference type="EC" id="1.2.1.84"/>
    </reaction>
</comment>
<feature type="transmembrane region" description="Helical" evidence="4">
    <location>
        <begin position="113"/>
        <end position="133"/>
    </location>
</feature>
<evidence type="ECO:0000313" key="8">
    <source>
        <dbReference type="Proteomes" id="UP000606786"/>
    </source>
</evidence>
<protein>
    <recommendedName>
        <fullName evidence="4">Fatty acyl-CoA reductase</fullName>
        <ecNumber evidence="4">1.2.1.84</ecNumber>
    </recommendedName>
</protein>
<evidence type="ECO:0000256" key="3">
    <source>
        <dbReference type="ARBA" id="ARBA00023098"/>
    </source>
</evidence>
<evidence type="ECO:0000259" key="6">
    <source>
        <dbReference type="Pfam" id="PF07993"/>
    </source>
</evidence>
<sequence length="260" mass="30278">MGWVDNLNGPTGLMIGVGKGVIRSVLVDGNNRSEVIPVDYAINGLIVIPYEFYKSRKRPAEIPVYNITNADHRKAKMGDVITMCKRLGREYPLNVGLWYPDAVITTNKIYHQFNVLMFHWLPAYFLDFLLLIFGQKRFMVRVQNKISTGLDVLQFFTLNPWYFKSDNFASLWDNLSTEDRGIFNMDMHSDYSEEEYLIGCIKGGREYILKEKLEDLPKARFHHKIMYVIDRVCKIIFVGLFVYYLLKWTGVLALFSSNEQ</sequence>
<keyword evidence="4" id="KW-1133">Transmembrane helix</keyword>
<feature type="transmembrane region" description="Helical" evidence="4">
    <location>
        <begin position="228"/>
        <end position="246"/>
    </location>
</feature>
<keyword evidence="4" id="KW-0521">NADP</keyword>
<dbReference type="GO" id="GO:0035336">
    <property type="term" value="P:long-chain fatty-acyl-CoA metabolic process"/>
    <property type="evidence" value="ECO:0007669"/>
    <property type="project" value="TreeGrafter"/>
</dbReference>
<dbReference type="PANTHER" id="PTHR11011">
    <property type="entry name" value="MALE STERILITY PROTEIN 2-RELATED"/>
    <property type="match status" value="1"/>
</dbReference>
<dbReference type="EC" id="1.2.1.84" evidence="4"/>
<dbReference type="PANTHER" id="PTHR11011:SF12">
    <property type="entry name" value="FATTY ACYL-COA REDUCTASE"/>
    <property type="match status" value="1"/>
</dbReference>
<organism evidence="7 8">
    <name type="scientific">Ceratitis capitata</name>
    <name type="common">Mediterranean fruit fly</name>
    <name type="synonym">Tephritis capitata</name>
    <dbReference type="NCBI Taxonomy" id="7213"/>
    <lineage>
        <taxon>Eukaryota</taxon>
        <taxon>Metazoa</taxon>
        <taxon>Ecdysozoa</taxon>
        <taxon>Arthropoda</taxon>
        <taxon>Hexapoda</taxon>
        <taxon>Insecta</taxon>
        <taxon>Pterygota</taxon>
        <taxon>Neoptera</taxon>
        <taxon>Endopterygota</taxon>
        <taxon>Diptera</taxon>
        <taxon>Brachycera</taxon>
        <taxon>Muscomorpha</taxon>
        <taxon>Tephritoidea</taxon>
        <taxon>Tephritidae</taxon>
        <taxon>Ceratitis</taxon>
        <taxon>Ceratitis</taxon>
    </lineage>
</organism>
<dbReference type="Proteomes" id="UP000606786">
    <property type="component" value="Unassembled WGS sequence"/>
</dbReference>
<reference evidence="7" key="1">
    <citation type="submission" date="2020-11" db="EMBL/GenBank/DDBJ databases">
        <authorList>
            <person name="Whitehead M."/>
        </authorList>
    </citation>
    <scope>NUCLEOTIDE SEQUENCE</scope>
    <source>
        <strain evidence="7">EGII</strain>
    </source>
</reference>
<dbReference type="CDD" id="cd09071">
    <property type="entry name" value="FAR_C"/>
    <property type="match status" value="1"/>
</dbReference>
<comment type="function">
    <text evidence="4">Catalyzes the reduction of fatty acyl-CoA to fatty alcohols.</text>
</comment>
<proteinExistence type="inferred from homology"/>
<feature type="domain" description="Fatty acyl-CoA reductase C-terminal" evidence="5">
    <location>
        <begin position="118"/>
        <end position="211"/>
    </location>
</feature>
<dbReference type="OrthoDB" id="429813at2759"/>
<name>A0A811VL68_CERCA</name>
<keyword evidence="4" id="KW-0560">Oxidoreductase</keyword>
<dbReference type="GO" id="GO:0080019">
    <property type="term" value="F:alcohol-forming very long-chain fatty acyl-CoA reductase activity"/>
    <property type="evidence" value="ECO:0007669"/>
    <property type="project" value="InterPro"/>
</dbReference>
<comment type="similarity">
    <text evidence="1 4">Belongs to the fatty acyl-CoA reductase family.</text>
</comment>
<evidence type="ECO:0000256" key="4">
    <source>
        <dbReference type="RuleBase" id="RU363097"/>
    </source>
</evidence>
<evidence type="ECO:0000313" key="7">
    <source>
        <dbReference type="EMBL" id="CAD7014959.1"/>
    </source>
</evidence>
<dbReference type="InterPro" id="IPR013120">
    <property type="entry name" value="FAR_NAD-bd"/>
</dbReference>
<dbReference type="InterPro" id="IPR026055">
    <property type="entry name" value="FAR"/>
</dbReference>
<dbReference type="GO" id="GO:0102965">
    <property type="term" value="F:alcohol-forming long-chain fatty acyl-CoA reductase activity"/>
    <property type="evidence" value="ECO:0007669"/>
    <property type="project" value="UniProtKB-EC"/>
</dbReference>
<keyword evidence="4" id="KW-0812">Transmembrane</keyword>
<feature type="domain" description="Thioester reductase (TE)" evidence="6">
    <location>
        <begin position="2"/>
        <end position="43"/>
    </location>
</feature>
<dbReference type="AlphaFoldDB" id="A0A811VL68"/>
<evidence type="ECO:0000256" key="2">
    <source>
        <dbReference type="ARBA" id="ARBA00022516"/>
    </source>
</evidence>
<keyword evidence="2 4" id="KW-0444">Lipid biosynthesis</keyword>
<gene>
    <name evidence="7" type="ORF">CCAP1982_LOCUS22921</name>
</gene>
<dbReference type="InterPro" id="IPR033640">
    <property type="entry name" value="FAR_C"/>
</dbReference>
<dbReference type="EMBL" id="CAJHJT010000056">
    <property type="protein sequence ID" value="CAD7014959.1"/>
    <property type="molecule type" value="Genomic_DNA"/>
</dbReference>
<keyword evidence="4" id="KW-0472">Membrane</keyword>
<evidence type="ECO:0000259" key="5">
    <source>
        <dbReference type="Pfam" id="PF03015"/>
    </source>
</evidence>
<dbReference type="Pfam" id="PF07993">
    <property type="entry name" value="NAD_binding_4"/>
    <property type="match status" value="1"/>
</dbReference>
<dbReference type="GO" id="GO:0005777">
    <property type="term" value="C:peroxisome"/>
    <property type="evidence" value="ECO:0007669"/>
    <property type="project" value="TreeGrafter"/>
</dbReference>
<dbReference type="Pfam" id="PF03015">
    <property type="entry name" value="Sterile"/>
    <property type="match status" value="1"/>
</dbReference>
<accession>A0A811VL68</accession>
<evidence type="ECO:0000256" key="1">
    <source>
        <dbReference type="ARBA" id="ARBA00005928"/>
    </source>
</evidence>
<keyword evidence="3 4" id="KW-0443">Lipid metabolism</keyword>